<evidence type="ECO:0000256" key="1">
    <source>
        <dbReference type="ARBA" id="ARBA00022980"/>
    </source>
</evidence>
<sequence>MHIGSPCQVGQIVLITHGREAGQYAVVVGIVDERFVLLADGSRRKFDVPKRKNVQHIKVFDYISLEVQNSIIETGRVTNGKLRYALTKFVNEYVTDSKKGEPIHGEGRCN</sequence>
<dbReference type="RefSeq" id="WP_183255649.1">
    <property type="nucleotide sequence ID" value="NZ_JACHEP010000021.1"/>
</dbReference>
<evidence type="ECO:0000256" key="2">
    <source>
        <dbReference type="ARBA" id="ARBA00023274"/>
    </source>
</evidence>
<dbReference type="GO" id="GO:1990904">
    <property type="term" value="C:ribonucleoprotein complex"/>
    <property type="evidence" value="ECO:0007669"/>
    <property type="project" value="UniProtKB-KW"/>
</dbReference>
<protein>
    <submittedName>
        <fullName evidence="3">Ribosomal protein L14E/L6E/L27E</fullName>
    </submittedName>
</protein>
<dbReference type="AlphaFoldDB" id="A0A7W8IS71"/>
<dbReference type="InterPro" id="IPR041985">
    <property type="entry name" value="Ribosomal_eL14_KOW"/>
</dbReference>
<dbReference type="CDD" id="cd06088">
    <property type="entry name" value="KOW_RPL14"/>
    <property type="match status" value="1"/>
</dbReference>
<accession>A0A7W8IS71</accession>
<gene>
    <name evidence="3" type="ORF">HNQ34_002866</name>
</gene>
<dbReference type="SUPFAM" id="SSF50104">
    <property type="entry name" value="Translation proteins SH3-like domain"/>
    <property type="match status" value="1"/>
</dbReference>
<dbReference type="InterPro" id="IPR014722">
    <property type="entry name" value="Rib_uL2_dom2"/>
</dbReference>
<dbReference type="GO" id="GO:0005840">
    <property type="term" value="C:ribosome"/>
    <property type="evidence" value="ECO:0007669"/>
    <property type="project" value="UniProtKB-KW"/>
</dbReference>
<name>A0A7W8IS71_9BACL</name>
<dbReference type="EMBL" id="JACHEP010000021">
    <property type="protein sequence ID" value="MBB5325765.1"/>
    <property type="molecule type" value="Genomic_DNA"/>
</dbReference>
<keyword evidence="4" id="KW-1185">Reference proteome</keyword>
<dbReference type="Proteomes" id="UP000520011">
    <property type="component" value="Unassembled WGS sequence"/>
</dbReference>
<proteinExistence type="predicted"/>
<comment type="caution">
    <text evidence="3">The sequence shown here is derived from an EMBL/GenBank/DDBJ whole genome shotgun (WGS) entry which is preliminary data.</text>
</comment>
<dbReference type="InterPro" id="IPR008991">
    <property type="entry name" value="Translation_prot_SH3-like_sf"/>
</dbReference>
<keyword evidence="1 3" id="KW-0689">Ribosomal protein</keyword>
<organism evidence="3 4">
    <name type="scientific">Anoxybacteroides tepidamans</name>
    <dbReference type="NCBI Taxonomy" id="265948"/>
    <lineage>
        <taxon>Bacteria</taxon>
        <taxon>Bacillati</taxon>
        <taxon>Bacillota</taxon>
        <taxon>Bacilli</taxon>
        <taxon>Bacillales</taxon>
        <taxon>Anoxybacillaceae</taxon>
        <taxon>Anoxybacteroides</taxon>
    </lineage>
</organism>
<dbReference type="Gene3D" id="2.30.30.30">
    <property type="match status" value="1"/>
</dbReference>
<evidence type="ECO:0000313" key="3">
    <source>
        <dbReference type="EMBL" id="MBB5325765.1"/>
    </source>
</evidence>
<evidence type="ECO:0000313" key="4">
    <source>
        <dbReference type="Proteomes" id="UP000520011"/>
    </source>
</evidence>
<reference evidence="3 4" key="1">
    <citation type="submission" date="2020-08" db="EMBL/GenBank/DDBJ databases">
        <title>Genomic Encyclopedia of Type Strains, Phase IV (KMG-IV): sequencing the most valuable type-strain genomes for metagenomic binning, comparative biology and taxonomic classification.</title>
        <authorList>
            <person name="Goeker M."/>
        </authorList>
    </citation>
    <scope>NUCLEOTIDE SEQUENCE [LARGE SCALE GENOMIC DNA]</scope>
    <source>
        <strain evidence="3 4">DSM 16325</strain>
    </source>
</reference>
<keyword evidence="2" id="KW-0687">Ribonucleoprotein</keyword>